<gene>
    <name evidence="2" type="ORF">G6O67_000258</name>
</gene>
<feature type="transmembrane region" description="Helical" evidence="1">
    <location>
        <begin position="89"/>
        <end position="106"/>
    </location>
</feature>
<organism evidence="2 3">
    <name type="scientific">Ophiocordyceps sinensis</name>
    <dbReference type="NCBI Taxonomy" id="72228"/>
    <lineage>
        <taxon>Eukaryota</taxon>
        <taxon>Fungi</taxon>
        <taxon>Dikarya</taxon>
        <taxon>Ascomycota</taxon>
        <taxon>Pezizomycotina</taxon>
        <taxon>Sordariomycetes</taxon>
        <taxon>Hypocreomycetidae</taxon>
        <taxon>Hypocreales</taxon>
        <taxon>Ophiocordycipitaceae</taxon>
        <taxon>Ophiocordyceps</taxon>
    </lineage>
</organism>
<dbReference type="GO" id="GO:0070762">
    <property type="term" value="C:nuclear pore transmembrane ring"/>
    <property type="evidence" value="ECO:0007669"/>
    <property type="project" value="TreeGrafter"/>
</dbReference>
<dbReference type="GO" id="GO:0006606">
    <property type="term" value="P:protein import into nucleus"/>
    <property type="evidence" value="ECO:0007669"/>
    <property type="project" value="TreeGrafter"/>
</dbReference>
<keyword evidence="1" id="KW-1133">Transmembrane helix</keyword>
<sequence length="214" mass="24347">MPPVTPSNQPRSHVADASPIQDRRLAIFNILDSRRSPIISFNMATPVKSTRADVSPIPDSPGTWRHPRLNEITRRRNAATFSEKNVRRIACNVIALLVMWSLQLLARLKVDLQMFSSTFSYYMGWAWFAMQLLPFIQIGLACLPLLLGLPATSVPLTPEARYSTPPRYSRTPSIAGSIITRIVEHLWRKLVCQLIRRYWLAEPVNGEADKRRAK</sequence>
<evidence type="ECO:0008006" key="4">
    <source>
        <dbReference type="Google" id="ProtNLM"/>
    </source>
</evidence>
<name>A0A8H4V9S5_9HYPO</name>
<keyword evidence="1" id="KW-0472">Membrane</keyword>
<protein>
    <recommendedName>
        <fullName evidence="4">Nucleoporin POM34</fullName>
    </recommendedName>
</protein>
<accession>A0A8H4V9S5</accession>
<dbReference type="PANTHER" id="PTHR28003">
    <property type="entry name" value="NUCLEOPORIN POM34"/>
    <property type="match status" value="1"/>
</dbReference>
<comment type="caution">
    <text evidence="2">The sequence shown here is derived from an EMBL/GenBank/DDBJ whole genome shotgun (WGS) entry which is preliminary data.</text>
</comment>
<reference evidence="2 3" key="1">
    <citation type="journal article" date="2020" name="Genome Biol. Evol.">
        <title>A new high-quality draft genome assembly of the Chinese cordyceps Ophiocordyceps sinensis.</title>
        <authorList>
            <person name="Shu R."/>
            <person name="Zhang J."/>
            <person name="Meng Q."/>
            <person name="Zhang H."/>
            <person name="Zhou G."/>
            <person name="Li M."/>
            <person name="Wu P."/>
            <person name="Zhao Y."/>
            <person name="Chen C."/>
            <person name="Qin Q."/>
        </authorList>
    </citation>
    <scope>NUCLEOTIDE SEQUENCE [LARGE SCALE GENOMIC DNA]</scope>
    <source>
        <strain evidence="2 3">IOZ07</strain>
    </source>
</reference>
<dbReference type="InterPro" id="IPR012578">
    <property type="entry name" value="Nucl_pore_cmplx"/>
</dbReference>
<evidence type="ECO:0000313" key="3">
    <source>
        <dbReference type="Proteomes" id="UP000557566"/>
    </source>
</evidence>
<dbReference type="EMBL" id="JAAVMX010000001">
    <property type="protein sequence ID" value="KAF4512930.1"/>
    <property type="molecule type" value="Genomic_DNA"/>
</dbReference>
<evidence type="ECO:0000313" key="2">
    <source>
        <dbReference type="EMBL" id="KAF4512930.1"/>
    </source>
</evidence>
<dbReference type="GO" id="GO:0005640">
    <property type="term" value="C:nuclear outer membrane"/>
    <property type="evidence" value="ECO:0007669"/>
    <property type="project" value="TreeGrafter"/>
</dbReference>
<dbReference type="OrthoDB" id="429932at2759"/>
<feature type="transmembrane region" description="Helical" evidence="1">
    <location>
        <begin position="126"/>
        <end position="147"/>
    </location>
</feature>
<keyword evidence="1" id="KW-0812">Transmembrane</keyword>
<keyword evidence="3" id="KW-1185">Reference proteome</keyword>
<dbReference type="AlphaFoldDB" id="A0A8H4V9S5"/>
<dbReference type="Proteomes" id="UP000557566">
    <property type="component" value="Unassembled WGS sequence"/>
</dbReference>
<dbReference type="PANTHER" id="PTHR28003:SF1">
    <property type="entry name" value="NUCLEOPORIN POM34"/>
    <property type="match status" value="1"/>
</dbReference>
<dbReference type="GO" id="GO:0030474">
    <property type="term" value="P:spindle pole body duplication"/>
    <property type="evidence" value="ECO:0007669"/>
    <property type="project" value="TreeGrafter"/>
</dbReference>
<proteinExistence type="predicted"/>
<dbReference type="Pfam" id="PF08058">
    <property type="entry name" value="NPCC"/>
    <property type="match status" value="1"/>
</dbReference>
<evidence type="ECO:0000256" key="1">
    <source>
        <dbReference type="SAM" id="Phobius"/>
    </source>
</evidence>